<dbReference type="PROSITE" id="PS50213">
    <property type="entry name" value="FAS1"/>
    <property type="match status" value="1"/>
</dbReference>
<evidence type="ECO:0000313" key="3">
    <source>
        <dbReference type="Proteomes" id="UP000182517"/>
    </source>
</evidence>
<dbReference type="SUPFAM" id="SSF82153">
    <property type="entry name" value="FAS1 domain"/>
    <property type="match status" value="1"/>
</dbReference>
<dbReference type="KEGG" id="pef:A7E78_12275"/>
<name>A0A1L3GRR5_9BACT</name>
<dbReference type="Proteomes" id="UP000182517">
    <property type="component" value="Chromosome"/>
</dbReference>
<dbReference type="PANTHER" id="PTHR10900:SF77">
    <property type="entry name" value="FI19380P1"/>
    <property type="match status" value="1"/>
</dbReference>
<dbReference type="OrthoDB" id="9800666at2"/>
<dbReference type="EMBL" id="CP015519">
    <property type="protein sequence ID" value="APG28550.1"/>
    <property type="molecule type" value="Genomic_DNA"/>
</dbReference>
<dbReference type="RefSeq" id="WP_072284577.1">
    <property type="nucleotide sequence ID" value="NZ_CP015519.1"/>
</dbReference>
<dbReference type="STRING" id="1842532.A7E78_12275"/>
<dbReference type="InterPro" id="IPR050904">
    <property type="entry name" value="Adhesion/Biosynth-related"/>
</dbReference>
<reference evidence="2 3" key="1">
    <citation type="journal article" date="2017" name="Genome Announc.">
        <title>Complete Genome Sequences of Two Acetylene-Fermenting Pelobacter acetylenicus Strains.</title>
        <authorList>
            <person name="Sutton J.M."/>
            <person name="Baesman S.M."/>
            <person name="Fierst J.L."/>
            <person name="Poret-Peterson A.T."/>
            <person name="Oremland R.S."/>
            <person name="Dunlap D.S."/>
            <person name="Akob D.M."/>
        </authorList>
    </citation>
    <scope>NUCLEOTIDE SEQUENCE [LARGE SCALE GENOMIC DNA]</scope>
    <source>
        <strain evidence="2 3">SFB93</strain>
    </source>
</reference>
<protein>
    <submittedName>
        <fullName evidence="2">Fasciclin</fullName>
    </submittedName>
</protein>
<dbReference type="InterPro" id="IPR000782">
    <property type="entry name" value="FAS1_domain"/>
</dbReference>
<accession>A0A1L3GRR5</accession>
<feature type="domain" description="FAS1" evidence="1">
    <location>
        <begin position="1"/>
        <end position="128"/>
    </location>
</feature>
<dbReference type="Pfam" id="PF02469">
    <property type="entry name" value="Fasciclin"/>
    <property type="match status" value="1"/>
</dbReference>
<proteinExistence type="predicted"/>
<dbReference type="PANTHER" id="PTHR10900">
    <property type="entry name" value="PERIOSTIN-RELATED"/>
    <property type="match status" value="1"/>
</dbReference>
<gene>
    <name evidence="2" type="ORF">A7E78_12275</name>
</gene>
<dbReference type="Gene3D" id="2.30.180.10">
    <property type="entry name" value="FAS1 domain"/>
    <property type="match status" value="1"/>
</dbReference>
<dbReference type="AlphaFoldDB" id="A0A1L3GRR5"/>
<evidence type="ECO:0000259" key="1">
    <source>
        <dbReference type="PROSITE" id="PS50213"/>
    </source>
</evidence>
<evidence type="ECO:0000313" key="2">
    <source>
        <dbReference type="EMBL" id="APG28550.1"/>
    </source>
</evidence>
<dbReference type="SMART" id="SM00554">
    <property type="entry name" value="FAS1"/>
    <property type="match status" value="1"/>
</dbReference>
<organism evidence="2 3">
    <name type="scientific">Syntrophotalea acetylenivorans</name>
    <dbReference type="NCBI Taxonomy" id="1842532"/>
    <lineage>
        <taxon>Bacteria</taxon>
        <taxon>Pseudomonadati</taxon>
        <taxon>Thermodesulfobacteriota</taxon>
        <taxon>Desulfuromonadia</taxon>
        <taxon>Desulfuromonadales</taxon>
        <taxon>Syntrophotaleaceae</taxon>
        <taxon>Syntrophotalea</taxon>
    </lineage>
</organism>
<sequence>MNDILSTLKEDGSFTTLLSALKKAGLEERLNEAGPITFFAPNDQAFTRINVEDLVNDLDKLKSTLSYHIVEEKIDRAGIEQTESIYTLSGKQLTVQLDVGQYKIDNAYLVATDIACSNGTIHVIDNVFLPKFSGWYCACC</sequence>
<dbReference type="InterPro" id="IPR036378">
    <property type="entry name" value="FAS1_dom_sf"/>
</dbReference>
<dbReference type="FunFam" id="2.30.180.10:FF:000014">
    <property type="entry name" value="Stabilin 1"/>
    <property type="match status" value="1"/>
</dbReference>
<keyword evidence="3" id="KW-1185">Reference proteome</keyword>